<dbReference type="InterPro" id="IPR050239">
    <property type="entry name" value="Sigma-70_RNA_pol_init_factors"/>
</dbReference>
<dbReference type="InterPro" id="IPR007630">
    <property type="entry name" value="RNA_pol_sigma70_r4"/>
</dbReference>
<dbReference type="STRING" id="1802660.A2735_00745"/>
<dbReference type="PANTHER" id="PTHR30603">
    <property type="entry name" value="RNA POLYMERASE SIGMA FACTOR RPO"/>
    <property type="match status" value="1"/>
</dbReference>
<dbReference type="PRINTS" id="PR00046">
    <property type="entry name" value="SIGMA70FCT"/>
</dbReference>
<dbReference type="Gene3D" id="1.10.10.10">
    <property type="entry name" value="Winged helix-like DNA-binding domain superfamily/Winged helix DNA-binding domain"/>
    <property type="match status" value="1"/>
</dbReference>
<organism evidence="3 4">
    <name type="scientific">Candidatus Yanofskybacteria bacterium RIFCSPHIGHO2_01_FULL_41_21</name>
    <dbReference type="NCBI Taxonomy" id="1802660"/>
    <lineage>
        <taxon>Bacteria</taxon>
        <taxon>Candidatus Yanofskyibacteriota</taxon>
    </lineage>
</organism>
<accession>A0A1F8EBC3</accession>
<proteinExistence type="predicted"/>
<dbReference type="PANTHER" id="PTHR30603:SF47">
    <property type="entry name" value="RNA POLYMERASE SIGMA FACTOR SIGD, CHLOROPLASTIC"/>
    <property type="match status" value="1"/>
</dbReference>
<dbReference type="InterPro" id="IPR007759">
    <property type="entry name" value="Asxl_HARE-HTH"/>
</dbReference>
<evidence type="ECO:0000259" key="2">
    <source>
        <dbReference type="PROSITE" id="PS51913"/>
    </source>
</evidence>
<dbReference type="AlphaFoldDB" id="A0A1F8EBC3"/>
<dbReference type="InterPro" id="IPR036388">
    <property type="entry name" value="WH-like_DNA-bd_sf"/>
</dbReference>
<dbReference type="PROSITE" id="PS51913">
    <property type="entry name" value="HTH_HARE"/>
    <property type="match status" value="1"/>
</dbReference>
<sequence>MAMNNSVNIKKTVADLLKNTSPRNKDIISRRFGLKTGQKETLESIGASYGITRERVRQIEELTLSQLSQVAASHPDVKNYVVLARDILNEHGGVIKERDLFKSFSGGEGDNINNSSLVFLLTLSNELVRSPENDDFNSFWAVNHATLASFVNTTNSLIKVLEKTARVVSSSDFTFLAQKHDVPSFSTSGKPLSEADINLIMVVSKNLGSNIFNEVGLASWSEIKPKGVRDKAFLVLKKSTKPQHFSSIASLINASGFNNKKANVQTVHNELIKDNRFILVGRGMYALSEWGYRAGTVKDVLVDILKNSNKPLAKAALMAKVKDARMVKENTILLNLQDSKTFTKNPDGTYNLKK</sequence>
<evidence type="ECO:0000313" key="3">
    <source>
        <dbReference type="EMBL" id="OGM98221.1"/>
    </source>
</evidence>
<dbReference type="EMBL" id="MGJA01000003">
    <property type="protein sequence ID" value="OGM98221.1"/>
    <property type="molecule type" value="Genomic_DNA"/>
</dbReference>
<feature type="domain" description="HTH HARE-type" evidence="2">
    <location>
        <begin position="226"/>
        <end position="290"/>
    </location>
</feature>
<dbReference type="SUPFAM" id="SSF88659">
    <property type="entry name" value="Sigma3 and sigma4 domains of RNA polymerase sigma factors"/>
    <property type="match status" value="1"/>
</dbReference>
<dbReference type="InterPro" id="IPR013324">
    <property type="entry name" value="RNA_pol_sigma_r3/r4-like"/>
</dbReference>
<evidence type="ECO:0000256" key="1">
    <source>
        <dbReference type="ARBA" id="ARBA00023163"/>
    </source>
</evidence>
<name>A0A1F8EBC3_9BACT</name>
<dbReference type="Pfam" id="PF04545">
    <property type="entry name" value="Sigma70_r4"/>
    <property type="match status" value="1"/>
</dbReference>
<dbReference type="InterPro" id="IPR038087">
    <property type="entry name" value="RNAP_delta_N_dom_sf"/>
</dbReference>
<dbReference type="Proteomes" id="UP000178520">
    <property type="component" value="Unassembled WGS sequence"/>
</dbReference>
<comment type="caution">
    <text evidence="3">The sequence shown here is derived from an EMBL/GenBank/DDBJ whole genome shotgun (WGS) entry which is preliminary data.</text>
</comment>
<protein>
    <recommendedName>
        <fullName evidence="2">HTH HARE-type domain-containing protein</fullName>
    </recommendedName>
</protein>
<evidence type="ECO:0000313" key="4">
    <source>
        <dbReference type="Proteomes" id="UP000178520"/>
    </source>
</evidence>
<keyword evidence="1" id="KW-0804">Transcription</keyword>
<dbReference type="InterPro" id="IPR000943">
    <property type="entry name" value="RNA_pol_sigma70"/>
</dbReference>
<reference evidence="3 4" key="1">
    <citation type="journal article" date="2016" name="Nat. Commun.">
        <title>Thousands of microbial genomes shed light on interconnected biogeochemical processes in an aquifer system.</title>
        <authorList>
            <person name="Anantharaman K."/>
            <person name="Brown C.T."/>
            <person name="Hug L.A."/>
            <person name="Sharon I."/>
            <person name="Castelle C.J."/>
            <person name="Probst A.J."/>
            <person name="Thomas B.C."/>
            <person name="Singh A."/>
            <person name="Wilkins M.J."/>
            <person name="Karaoz U."/>
            <person name="Brodie E.L."/>
            <person name="Williams K.H."/>
            <person name="Hubbard S.S."/>
            <person name="Banfield J.F."/>
        </authorList>
    </citation>
    <scope>NUCLEOTIDE SEQUENCE [LARGE SCALE GENOMIC DNA]</scope>
</reference>
<dbReference type="Gene3D" id="1.10.10.1250">
    <property type="entry name" value="RNA polymerase, subunit delta, N-terminal domain"/>
    <property type="match status" value="1"/>
</dbReference>
<dbReference type="GO" id="GO:0003700">
    <property type="term" value="F:DNA-binding transcription factor activity"/>
    <property type="evidence" value="ECO:0007669"/>
    <property type="project" value="InterPro"/>
</dbReference>
<gene>
    <name evidence="3" type="ORF">A2735_00745</name>
</gene>
<dbReference type="GO" id="GO:0006352">
    <property type="term" value="P:DNA-templated transcription initiation"/>
    <property type="evidence" value="ECO:0007669"/>
    <property type="project" value="InterPro"/>
</dbReference>